<dbReference type="Proteomes" id="UP000460272">
    <property type="component" value="Unassembled WGS sequence"/>
</dbReference>
<keyword evidence="5" id="KW-0812">Transmembrane</keyword>
<organism evidence="7 8">
    <name type="scientific">Trebonia kvetii</name>
    <dbReference type="NCBI Taxonomy" id="2480626"/>
    <lineage>
        <taxon>Bacteria</taxon>
        <taxon>Bacillati</taxon>
        <taxon>Actinomycetota</taxon>
        <taxon>Actinomycetes</taxon>
        <taxon>Streptosporangiales</taxon>
        <taxon>Treboniaceae</taxon>
        <taxon>Trebonia</taxon>
    </lineage>
</organism>
<evidence type="ECO:0000313" key="8">
    <source>
        <dbReference type="Proteomes" id="UP000460272"/>
    </source>
</evidence>
<keyword evidence="8" id="KW-1185">Reference proteome</keyword>
<keyword evidence="5" id="KW-0472">Membrane</keyword>
<keyword evidence="2" id="KW-0645">Protease</keyword>
<dbReference type="Gene3D" id="3.90.1720.10">
    <property type="entry name" value="endopeptidase domain like (from Nostoc punctiforme)"/>
    <property type="match status" value="1"/>
</dbReference>
<accession>A0A6P2BLC1</accession>
<dbReference type="GO" id="GO:0006508">
    <property type="term" value="P:proteolysis"/>
    <property type="evidence" value="ECO:0007669"/>
    <property type="project" value="UniProtKB-KW"/>
</dbReference>
<dbReference type="InterPro" id="IPR051794">
    <property type="entry name" value="PG_Endopeptidase_C40"/>
</dbReference>
<keyword evidence="4" id="KW-0788">Thiol protease</keyword>
<dbReference type="EMBL" id="RPFW01000012">
    <property type="protein sequence ID" value="TVY99699.1"/>
    <property type="molecule type" value="Genomic_DNA"/>
</dbReference>
<dbReference type="PANTHER" id="PTHR47359">
    <property type="entry name" value="PEPTIDOGLYCAN DL-ENDOPEPTIDASE CWLO"/>
    <property type="match status" value="1"/>
</dbReference>
<proteinExistence type="inferred from homology"/>
<dbReference type="PANTHER" id="PTHR47359:SF3">
    <property type="entry name" value="NLP_P60 DOMAIN-CONTAINING PROTEIN-RELATED"/>
    <property type="match status" value="1"/>
</dbReference>
<protein>
    <submittedName>
        <fullName evidence="7">NlpC/P60 family protein</fullName>
    </submittedName>
</protein>
<comment type="caution">
    <text evidence="7">The sequence shown here is derived from an EMBL/GenBank/DDBJ whole genome shotgun (WGS) entry which is preliminary data.</text>
</comment>
<reference evidence="7 8" key="1">
    <citation type="submission" date="2018-11" db="EMBL/GenBank/DDBJ databases">
        <title>Trebonia kvetii gen.nov., sp.nov., a novel acidophilic actinobacterium, and proposal of the new actinobacterial family Treboniaceae fam. nov.</title>
        <authorList>
            <person name="Rapoport D."/>
            <person name="Sagova-Mareckova M."/>
            <person name="Sedlacek I."/>
            <person name="Provaznik J."/>
            <person name="Kralova S."/>
            <person name="Pavlinic D."/>
            <person name="Benes V."/>
            <person name="Kopecky J."/>
        </authorList>
    </citation>
    <scope>NUCLEOTIDE SEQUENCE [LARGE SCALE GENOMIC DNA]</scope>
    <source>
        <strain evidence="7 8">15Tr583</strain>
    </source>
</reference>
<name>A0A6P2BLC1_9ACTN</name>
<keyword evidence="3" id="KW-0378">Hydrolase</keyword>
<evidence type="ECO:0000256" key="3">
    <source>
        <dbReference type="ARBA" id="ARBA00022801"/>
    </source>
</evidence>
<feature type="domain" description="NlpC/P60" evidence="6">
    <location>
        <begin position="304"/>
        <end position="431"/>
    </location>
</feature>
<evidence type="ECO:0000256" key="1">
    <source>
        <dbReference type="ARBA" id="ARBA00007074"/>
    </source>
</evidence>
<evidence type="ECO:0000256" key="4">
    <source>
        <dbReference type="ARBA" id="ARBA00022807"/>
    </source>
</evidence>
<dbReference type="InterPro" id="IPR000064">
    <property type="entry name" value="NLP_P60_dom"/>
</dbReference>
<evidence type="ECO:0000313" key="7">
    <source>
        <dbReference type="EMBL" id="TVY99699.1"/>
    </source>
</evidence>
<evidence type="ECO:0000259" key="6">
    <source>
        <dbReference type="PROSITE" id="PS51935"/>
    </source>
</evidence>
<dbReference type="SUPFAM" id="SSF54001">
    <property type="entry name" value="Cysteine proteinases"/>
    <property type="match status" value="1"/>
</dbReference>
<dbReference type="Pfam" id="PF00877">
    <property type="entry name" value="NLPC_P60"/>
    <property type="match status" value="1"/>
</dbReference>
<dbReference type="PROSITE" id="PS51935">
    <property type="entry name" value="NLPC_P60"/>
    <property type="match status" value="1"/>
</dbReference>
<gene>
    <name evidence="7" type="ORF">EAS64_41345</name>
</gene>
<comment type="similarity">
    <text evidence="1">Belongs to the peptidase C40 family.</text>
</comment>
<dbReference type="RefSeq" id="WP_145862184.1">
    <property type="nucleotide sequence ID" value="NZ_RPFW01000012.1"/>
</dbReference>
<dbReference type="InterPro" id="IPR038765">
    <property type="entry name" value="Papain-like_cys_pep_sf"/>
</dbReference>
<dbReference type="AlphaFoldDB" id="A0A6P2BLC1"/>
<keyword evidence="5" id="KW-1133">Transmembrane helix</keyword>
<dbReference type="GO" id="GO:0008234">
    <property type="term" value="F:cysteine-type peptidase activity"/>
    <property type="evidence" value="ECO:0007669"/>
    <property type="project" value="UniProtKB-KW"/>
</dbReference>
<feature type="transmembrane region" description="Helical" evidence="5">
    <location>
        <begin position="21"/>
        <end position="43"/>
    </location>
</feature>
<evidence type="ECO:0000256" key="5">
    <source>
        <dbReference type="SAM" id="Phobius"/>
    </source>
</evidence>
<evidence type="ECO:0000256" key="2">
    <source>
        <dbReference type="ARBA" id="ARBA00022670"/>
    </source>
</evidence>
<sequence>MLTEGGRRLARAIRRGGRRRMLSAGIAVLAAAGTVTGGLVAVLSGPPHGDFAATGTPLNLPRVRPSTGSAPVIAGVPLTLMSGARLLAGSPVPVVTAPGEKAAARHAVVAPLRQTVQADLLIVAPFSLPHSLLGAVTALPGMVAAERIEAVRMRINGSDTAVVGVDPSQFRSFAAKPTGKASALWQGVADGGIALSYTMGRLDKIPLGGSVVASGAVTKRLPVVAFGTLGIGGVNAVMSDATARQLGAPAGNAIVVSMRTENFTADVAAIGKLLPKGAGVEQLVSLVSSGQAGAGSVTSAAAPATAINAMLSAAMSRKGMPYVWGAEGPTSFDCSGLVQWSFAQAGIDMPRVAADQALSGPAVPVSQLQPGDLLFYHTDPTAPNYISHVAIYLGNGWMIQAPQPGENVEVVPAAFGTEFAGAIRVSPARAAAVAGGVA</sequence>
<dbReference type="OrthoDB" id="5244330at2"/>